<evidence type="ECO:0000313" key="2">
    <source>
        <dbReference type="Proteomes" id="UP000694843"/>
    </source>
</evidence>
<dbReference type="KEGG" id="hazt:125179212"/>
<proteinExistence type="predicted"/>
<organism evidence="2 3">
    <name type="scientific">Hyalella azteca</name>
    <name type="common">Amphipod</name>
    <dbReference type="NCBI Taxonomy" id="294128"/>
    <lineage>
        <taxon>Eukaryota</taxon>
        <taxon>Metazoa</taxon>
        <taxon>Ecdysozoa</taxon>
        <taxon>Arthropoda</taxon>
        <taxon>Crustacea</taxon>
        <taxon>Multicrustacea</taxon>
        <taxon>Malacostraca</taxon>
        <taxon>Eumalacostraca</taxon>
        <taxon>Peracarida</taxon>
        <taxon>Amphipoda</taxon>
        <taxon>Senticaudata</taxon>
        <taxon>Talitrida</taxon>
        <taxon>Talitroidea</taxon>
        <taxon>Hyalellidae</taxon>
        <taxon>Hyalella</taxon>
    </lineage>
</organism>
<dbReference type="GeneID" id="125179212"/>
<sequence>MEILVSILMSVFGVTLAAAAMARYDIIFYPYFKIPFDYANESFVASCLSECRRRCVDDPECTGWTEWPSDKGNLINCTLTRYPQPGTILQWAGYGPETYFKERKPKKYFLSSDAGYGTHDNFTTLCGKDAGLPGLVHTLQDYEYIRDNVIKGPATAANPGGFLPLISFFGWNYTWKSNAWTGTWMNVDDRHVLRRFFVPSFYDTCSIITPTNGLTLQEYPCNKTKLHVLCYQY</sequence>
<dbReference type="RefSeq" id="XP_047740576.1">
    <property type="nucleotide sequence ID" value="XM_047884620.1"/>
</dbReference>
<dbReference type="OrthoDB" id="6403330at2759"/>
<dbReference type="Proteomes" id="UP000694843">
    <property type="component" value="Unplaced"/>
</dbReference>
<evidence type="ECO:0000256" key="1">
    <source>
        <dbReference type="SAM" id="SignalP"/>
    </source>
</evidence>
<keyword evidence="1" id="KW-0732">Signal</keyword>
<reference evidence="3" key="1">
    <citation type="submission" date="2025-08" db="UniProtKB">
        <authorList>
            <consortium name="RefSeq"/>
        </authorList>
    </citation>
    <scope>IDENTIFICATION</scope>
    <source>
        <tissue evidence="3">Whole organism</tissue>
    </source>
</reference>
<accession>A0A979FW12</accession>
<evidence type="ECO:0000313" key="3">
    <source>
        <dbReference type="RefSeq" id="XP_047740576.1"/>
    </source>
</evidence>
<gene>
    <name evidence="3" type="primary">LOC125179212</name>
</gene>
<feature type="signal peptide" evidence="1">
    <location>
        <begin position="1"/>
        <end position="17"/>
    </location>
</feature>
<keyword evidence="2" id="KW-1185">Reference proteome</keyword>
<protein>
    <submittedName>
        <fullName evidence="3">Uncharacterized protein LOC125179212</fullName>
    </submittedName>
</protein>
<feature type="chain" id="PRO_5036894389" evidence="1">
    <location>
        <begin position="18"/>
        <end position="233"/>
    </location>
</feature>
<dbReference type="AlphaFoldDB" id="A0A979FW12"/>
<name>A0A979FW12_HYAAZ</name>